<dbReference type="InterPro" id="IPR011009">
    <property type="entry name" value="Kinase-like_dom_sf"/>
</dbReference>
<evidence type="ECO:0000313" key="2">
    <source>
        <dbReference type="Proteomes" id="UP000799764"/>
    </source>
</evidence>
<dbReference type="AlphaFoldDB" id="A0A9P4PWZ2"/>
<dbReference type="OrthoDB" id="5404599at2759"/>
<evidence type="ECO:0000313" key="1">
    <source>
        <dbReference type="EMBL" id="KAF2450853.1"/>
    </source>
</evidence>
<accession>A0A9P4PWZ2</accession>
<reference evidence="1" key="1">
    <citation type="journal article" date="2020" name="Stud. Mycol.">
        <title>101 Dothideomycetes genomes: a test case for predicting lifestyles and emergence of pathogens.</title>
        <authorList>
            <person name="Haridas S."/>
            <person name="Albert R."/>
            <person name="Binder M."/>
            <person name="Bloem J."/>
            <person name="Labutti K."/>
            <person name="Salamov A."/>
            <person name="Andreopoulos B."/>
            <person name="Baker S."/>
            <person name="Barry K."/>
            <person name="Bills G."/>
            <person name="Bluhm B."/>
            <person name="Cannon C."/>
            <person name="Castanera R."/>
            <person name="Culley D."/>
            <person name="Daum C."/>
            <person name="Ezra D."/>
            <person name="Gonzalez J."/>
            <person name="Henrissat B."/>
            <person name="Kuo A."/>
            <person name="Liang C."/>
            <person name="Lipzen A."/>
            <person name="Lutzoni F."/>
            <person name="Magnuson J."/>
            <person name="Mondo S."/>
            <person name="Nolan M."/>
            <person name="Ohm R."/>
            <person name="Pangilinan J."/>
            <person name="Park H.-J."/>
            <person name="Ramirez L."/>
            <person name="Alfaro M."/>
            <person name="Sun H."/>
            <person name="Tritt A."/>
            <person name="Yoshinaga Y."/>
            <person name="Zwiers L.-H."/>
            <person name="Turgeon B."/>
            <person name="Goodwin S."/>
            <person name="Spatafora J."/>
            <person name="Crous P."/>
            <person name="Grigoriev I."/>
        </authorList>
    </citation>
    <scope>NUCLEOTIDE SEQUENCE</scope>
    <source>
        <strain evidence="1">CBS 690.94</strain>
    </source>
</reference>
<dbReference type="PANTHER" id="PTHR21310:SF58">
    <property type="entry name" value="AMINOGLYCOSIDE PHOSPHOTRANSFERASE DOMAIN-CONTAINING PROTEIN"/>
    <property type="match status" value="1"/>
</dbReference>
<gene>
    <name evidence="1" type="ORF">P171DRAFT_427138</name>
</gene>
<dbReference type="Gene3D" id="3.90.1200.10">
    <property type="match status" value="1"/>
</dbReference>
<dbReference type="InterPro" id="IPR051678">
    <property type="entry name" value="AGP_Transferase"/>
</dbReference>
<comment type="caution">
    <text evidence="1">The sequence shown here is derived from an EMBL/GenBank/DDBJ whole genome shotgun (WGS) entry which is preliminary data.</text>
</comment>
<evidence type="ECO:0008006" key="3">
    <source>
        <dbReference type="Google" id="ProtNLM"/>
    </source>
</evidence>
<dbReference type="PANTHER" id="PTHR21310">
    <property type="entry name" value="AMINOGLYCOSIDE PHOSPHOTRANSFERASE-RELATED-RELATED"/>
    <property type="match status" value="1"/>
</dbReference>
<proteinExistence type="predicted"/>
<dbReference type="Proteomes" id="UP000799764">
    <property type="component" value="Unassembled WGS sequence"/>
</dbReference>
<sequence>MAVERTYGKDHINQSLKQIDSDTWLVGSLILRRLPYLSEDATWEDSDDHSSYAITQAPTHCDWKTTEPDSPYIKLVHEAGDTSAVWSIGNNAFCKVRDVERGATPEAVTLDFVQQQSRSFKTPKVLHYVVEKGRSYLFLERLPGRTLAEAWPSLSMEWRRFYVAAIVRICKEMAEWEGKMLSGVDGQVIPEYYLQPRGVDDFTSLQDTCATIGMDCSTFFFYHADLGPSNIIVEYEPEDGTIGIIDFEIAGYFPRGWIRTKFRISGGMDLPASSKEEDPLWWRREVQIALGVDGFEDFTKKWQAWLAG</sequence>
<dbReference type="SUPFAM" id="SSF56112">
    <property type="entry name" value="Protein kinase-like (PK-like)"/>
    <property type="match status" value="1"/>
</dbReference>
<name>A0A9P4PWZ2_9PLEO</name>
<dbReference type="EMBL" id="MU001493">
    <property type="protein sequence ID" value="KAF2450853.1"/>
    <property type="molecule type" value="Genomic_DNA"/>
</dbReference>
<keyword evidence="2" id="KW-1185">Reference proteome</keyword>
<protein>
    <recommendedName>
        <fullName evidence="3">Aminoglycoside phosphotransferase domain-containing protein</fullName>
    </recommendedName>
</protein>
<organism evidence="1 2">
    <name type="scientific">Karstenula rhodostoma CBS 690.94</name>
    <dbReference type="NCBI Taxonomy" id="1392251"/>
    <lineage>
        <taxon>Eukaryota</taxon>
        <taxon>Fungi</taxon>
        <taxon>Dikarya</taxon>
        <taxon>Ascomycota</taxon>
        <taxon>Pezizomycotina</taxon>
        <taxon>Dothideomycetes</taxon>
        <taxon>Pleosporomycetidae</taxon>
        <taxon>Pleosporales</taxon>
        <taxon>Massarineae</taxon>
        <taxon>Didymosphaeriaceae</taxon>
        <taxon>Karstenula</taxon>
    </lineage>
</organism>